<feature type="region of interest" description="Disordered" evidence="8">
    <location>
        <begin position="602"/>
        <end position="658"/>
    </location>
</feature>
<dbReference type="InterPro" id="IPR013088">
    <property type="entry name" value="Znf_NHR/GATA"/>
</dbReference>
<dbReference type="Pfam" id="PF00320">
    <property type="entry name" value="GATA"/>
    <property type="match status" value="2"/>
</dbReference>
<dbReference type="OrthoDB" id="515401at2759"/>
<evidence type="ECO:0000256" key="5">
    <source>
        <dbReference type="ARBA" id="ARBA00023242"/>
    </source>
</evidence>
<keyword evidence="5" id="KW-0539">Nucleus</keyword>
<feature type="region of interest" description="Disordered" evidence="8">
    <location>
        <begin position="527"/>
        <end position="555"/>
    </location>
</feature>
<feature type="region of interest" description="Disordered" evidence="8">
    <location>
        <begin position="734"/>
        <end position="757"/>
    </location>
</feature>
<feature type="compositionally biased region" description="Basic and acidic residues" evidence="8">
    <location>
        <begin position="746"/>
        <end position="757"/>
    </location>
</feature>
<feature type="compositionally biased region" description="Basic and acidic residues" evidence="8">
    <location>
        <begin position="831"/>
        <end position="872"/>
    </location>
</feature>
<evidence type="ECO:0000256" key="3">
    <source>
        <dbReference type="ARBA" id="ARBA00022771"/>
    </source>
</evidence>
<keyword evidence="2" id="KW-0479">Metal-binding</keyword>
<dbReference type="EMBL" id="MCFH01000036">
    <property type="protein sequence ID" value="ORX46185.1"/>
    <property type="molecule type" value="Genomic_DNA"/>
</dbReference>
<dbReference type="PRINTS" id="PR00619">
    <property type="entry name" value="GATAZNFINGER"/>
</dbReference>
<dbReference type="PANTHER" id="PTHR10071:SF281">
    <property type="entry name" value="BOX A-BINDING FACTOR-RELATED"/>
    <property type="match status" value="1"/>
</dbReference>
<dbReference type="GO" id="GO:0000981">
    <property type="term" value="F:DNA-binding transcription factor activity, RNA polymerase II-specific"/>
    <property type="evidence" value="ECO:0007669"/>
    <property type="project" value="TreeGrafter"/>
</dbReference>
<evidence type="ECO:0000256" key="4">
    <source>
        <dbReference type="ARBA" id="ARBA00022833"/>
    </source>
</evidence>
<keyword evidence="4" id="KW-0862">Zinc</keyword>
<dbReference type="GO" id="GO:0000122">
    <property type="term" value="P:negative regulation of transcription by RNA polymerase II"/>
    <property type="evidence" value="ECO:0007669"/>
    <property type="project" value="TreeGrafter"/>
</dbReference>
<evidence type="ECO:0000256" key="2">
    <source>
        <dbReference type="ARBA" id="ARBA00022723"/>
    </source>
</evidence>
<dbReference type="PROSITE" id="PS00344">
    <property type="entry name" value="GATA_ZN_FINGER_1"/>
    <property type="match status" value="1"/>
</dbReference>
<protein>
    <recommendedName>
        <fullName evidence="9">GATA-type domain-containing protein</fullName>
    </recommendedName>
</protein>
<dbReference type="InterPro" id="IPR039355">
    <property type="entry name" value="Transcription_factor_GATA"/>
</dbReference>
<evidence type="ECO:0000313" key="11">
    <source>
        <dbReference type="Proteomes" id="UP000193719"/>
    </source>
</evidence>
<dbReference type="Proteomes" id="UP000193719">
    <property type="component" value="Unassembled WGS sequence"/>
</dbReference>
<feature type="compositionally biased region" description="Low complexity" evidence="8">
    <location>
        <begin position="534"/>
        <end position="552"/>
    </location>
</feature>
<comment type="caution">
    <text evidence="10">The sequence shown here is derived from an EMBL/GenBank/DDBJ whole genome shotgun (WGS) entry which is preliminary data.</text>
</comment>
<dbReference type="STRING" id="1754191.A0A1Y1V416"/>
<reference evidence="10 11" key="2">
    <citation type="submission" date="2016-08" db="EMBL/GenBank/DDBJ databases">
        <title>Pervasive Adenine N6-methylation of Active Genes in Fungi.</title>
        <authorList>
            <consortium name="DOE Joint Genome Institute"/>
            <person name="Mondo S.J."/>
            <person name="Dannebaum R.O."/>
            <person name="Kuo R.C."/>
            <person name="Labutti K."/>
            <person name="Haridas S."/>
            <person name="Kuo A."/>
            <person name="Salamov A."/>
            <person name="Ahrendt S.R."/>
            <person name="Lipzen A."/>
            <person name="Sullivan W."/>
            <person name="Andreopoulos W.B."/>
            <person name="Clum A."/>
            <person name="Lindquist E."/>
            <person name="Daum C."/>
            <person name="Ramamoorthy G.K."/>
            <person name="Gryganskyi A."/>
            <person name="Culley D."/>
            <person name="Magnuson J.K."/>
            <person name="James T.Y."/>
            <person name="O'Malley M.A."/>
            <person name="Stajich J.E."/>
            <person name="Spatafora J.W."/>
            <person name="Visel A."/>
            <person name="Grigoriev I.V."/>
        </authorList>
    </citation>
    <scope>NUCLEOTIDE SEQUENCE [LARGE SCALE GENOMIC DNA]</scope>
    <source>
        <strain evidence="11">finn</strain>
    </source>
</reference>
<feature type="compositionally biased region" description="Basic and acidic residues" evidence="8">
    <location>
        <begin position="602"/>
        <end position="623"/>
    </location>
</feature>
<dbReference type="InterPro" id="IPR000679">
    <property type="entry name" value="Znf_GATA"/>
</dbReference>
<proteinExistence type="predicted"/>
<feature type="compositionally biased region" description="Polar residues" evidence="8">
    <location>
        <begin position="624"/>
        <end position="633"/>
    </location>
</feature>
<reference evidence="10 11" key="1">
    <citation type="submission" date="2016-08" db="EMBL/GenBank/DDBJ databases">
        <title>Genomes of anaerobic fungi encode conserved fungal cellulosomes for biomass hydrolysis.</title>
        <authorList>
            <consortium name="DOE Joint Genome Institute"/>
            <person name="Haitjema C.H."/>
            <person name="Gilmore S.P."/>
            <person name="Henske J.K."/>
            <person name="Solomon K.V."/>
            <person name="De Groot R."/>
            <person name="Kuo A."/>
            <person name="Mondo S.J."/>
            <person name="Salamov A.A."/>
            <person name="Labutti K."/>
            <person name="Zhao Z."/>
            <person name="Chiniquy J."/>
            <person name="Barry K."/>
            <person name="Brewer H.M."/>
            <person name="Purvine S.O."/>
            <person name="Wright A.T."/>
            <person name="Boxma B."/>
            <person name="Van Alen T."/>
            <person name="Hackstein J.H."/>
            <person name="Baker S.E."/>
            <person name="Grigoriev I.V."/>
            <person name="O'Malley M.A."/>
        </authorList>
    </citation>
    <scope>NUCLEOTIDE SEQUENCE [LARGE SCALE GENOMIC DNA]</scope>
    <source>
        <strain evidence="11">finn</strain>
    </source>
</reference>
<evidence type="ECO:0000259" key="9">
    <source>
        <dbReference type="PROSITE" id="PS50114"/>
    </source>
</evidence>
<dbReference type="PANTHER" id="PTHR10071">
    <property type="entry name" value="TRANSCRIPTION FACTOR GATA FAMILY MEMBER"/>
    <property type="match status" value="1"/>
</dbReference>
<evidence type="ECO:0000256" key="8">
    <source>
        <dbReference type="SAM" id="MobiDB-lite"/>
    </source>
</evidence>
<evidence type="ECO:0000256" key="1">
    <source>
        <dbReference type="ARBA" id="ARBA00004123"/>
    </source>
</evidence>
<dbReference type="SMART" id="SM00401">
    <property type="entry name" value="ZnF_GATA"/>
    <property type="match status" value="2"/>
</dbReference>
<dbReference type="SUPFAM" id="SSF57716">
    <property type="entry name" value="Glucocorticoid receptor-like (DNA-binding domain)"/>
    <property type="match status" value="2"/>
</dbReference>
<keyword evidence="7" id="KW-0175">Coiled coil</keyword>
<organism evidence="10 11">
    <name type="scientific">Piromyces finnis</name>
    <dbReference type="NCBI Taxonomy" id="1754191"/>
    <lineage>
        <taxon>Eukaryota</taxon>
        <taxon>Fungi</taxon>
        <taxon>Fungi incertae sedis</taxon>
        <taxon>Chytridiomycota</taxon>
        <taxon>Chytridiomycota incertae sedis</taxon>
        <taxon>Neocallimastigomycetes</taxon>
        <taxon>Neocallimastigales</taxon>
        <taxon>Neocallimastigaceae</taxon>
        <taxon>Piromyces</taxon>
    </lineage>
</organism>
<keyword evidence="11" id="KW-1185">Reference proteome</keyword>
<comment type="subcellular location">
    <subcellularLocation>
        <location evidence="1">Nucleus</location>
    </subcellularLocation>
</comment>
<dbReference type="Gene3D" id="3.30.50.10">
    <property type="entry name" value="Erythroid Transcription Factor GATA-1, subunit A"/>
    <property type="match status" value="2"/>
</dbReference>
<evidence type="ECO:0000256" key="6">
    <source>
        <dbReference type="PROSITE-ProRule" id="PRU00094"/>
    </source>
</evidence>
<evidence type="ECO:0000256" key="7">
    <source>
        <dbReference type="SAM" id="Coils"/>
    </source>
</evidence>
<accession>A0A1Y1V416</accession>
<feature type="compositionally biased region" description="Basic residues" evidence="8">
    <location>
        <begin position="803"/>
        <end position="812"/>
    </location>
</feature>
<dbReference type="GO" id="GO:0005634">
    <property type="term" value="C:nucleus"/>
    <property type="evidence" value="ECO:0007669"/>
    <property type="project" value="UniProtKB-SubCell"/>
</dbReference>
<feature type="domain" description="GATA-type" evidence="9">
    <location>
        <begin position="754"/>
        <end position="808"/>
    </location>
</feature>
<feature type="domain" description="GATA-type" evidence="9">
    <location>
        <begin position="701"/>
        <end position="749"/>
    </location>
</feature>
<feature type="region of interest" description="Disordered" evidence="8">
    <location>
        <begin position="89"/>
        <end position="113"/>
    </location>
</feature>
<dbReference type="GO" id="GO:0045165">
    <property type="term" value="P:cell fate commitment"/>
    <property type="evidence" value="ECO:0007669"/>
    <property type="project" value="TreeGrafter"/>
</dbReference>
<gene>
    <name evidence="10" type="ORF">BCR36DRAFT_585325</name>
</gene>
<sequence>MESIIINNNKSDLLYDNLIEKSFNSEKDLDNIKLYSQLVESYQDNQENSFENYYKKELINNTKINKGDLPLSPSNVYPSPKSSISSVTTFEQNKDKSPTMIMTNSPKSINSSSCTTTTNTLGYSTPNLNHDTLFVTELPESAPSFNNPRTHQPVTFALEDPRCLLTTKSTLSVPTTTMINNSILKNKYIKVSTNESHNNNVSLYSYMDQMNSLNSMDPMDPMDPMNPVNPVDPMDPIDPMDPMNPMNRMNPIEPIEPVDPVDHENIQNVNYADPTRKLIHQQKLDNPSMNYFYDINFNSQNSGVYRNNVLSTPNDITAVNNILVNDSSRLPSSALMEESDASFASIKNAISQNSTSVYKTVNASTNPYNSVTYTNRNYNIANMTPSASNGLLLSSEIMTPSLSSSISYGEESMRKPISSAEANIKSLEVMLESNQLTLNELRRLTNMIAKSNNELYLQTQAKVRSVVASQQQQQHQLHQQYPQHLQQHQEATYQKNIVVPNVLSPSITDPSLSFTTNHGVNRSYHSTIEDKRMTPSSSNDSVVTSTFNSTSSKMDKPLFISPSVIDYNSTASTSSTATKDFENFSNNIFTDGGVKVDIKNPEKSLNASKEESLKQEVEKKDIPNKSQPSTEAQSKTEKGEALQTKGDTPAAPVRTKRRYKRKNKNLYFNPYARFIGPYGNGFYDNNGLLYSPYHLIPQKTECANCKVTKTPLWRRSANDEILCNACGLYQKIHNAPRPKTNRNNSSRRDGDDPEKKEIKCSNCSTSVTPLWRRDKEGNPLCNACGLYKTLHDGASRPISLKKSTPRKRKRNNNKNDGEDKSKKKSSKKRKENSETKAKKAKLNVEEKEKGKECGKEEACKEEKKEEANELEKAAVPSKENSDTKNKKKRAKKEKVVVESKNKNGNTKDDDDDDKKKTKEQD</sequence>
<dbReference type="PROSITE" id="PS50114">
    <property type="entry name" value="GATA_ZN_FINGER_2"/>
    <property type="match status" value="2"/>
</dbReference>
<dbReference type="GO" id="GO:0045944">
    <property type="term" value="P:positive regulation of transcription by RNA polymerase II"/>
    <property type="evidence" value="ECO:0007669"/>
    <property type="project" value="TreeGrafter"/>
</dbReference>
<evidence type="ECO:0000313" key="10">
    <source>
        <dbReference type="EMBL" id="ORX46185.1"/>
    </source>
</evidence>
<dbReference type="GO" id="GO:0000978">
    <property type="term" value="F:RNA polymerase II cis-regulatory region sequence-specific DNA binding"/>
    <property type="evidence" value="ECO:0007669"/>
    <property type="project" value="TreeGrafter"/>
</dbReference>
<dbReference type="GO" id="GO:0008270">
    <property type="term" value="F:zinc ion binding"/>
    <property type="evidence" value="ECO:0007669"/>
    <property type="project" value="UniProtKB-KW"/>
</dbReference>
<keyword evidence="3 6" id="KW-0863">Zinc-finger</keyword>
<feature type="region of interest" description="Disordered" evidence="8">
    <location>
        <begin position="795"/>
        <end position="921"/>
    </location>
</feature>
<dbReference type="AlphaFoldDB" id="A0A1Y1V416"/>
<feature type="coiled-coil region" evidence="7">
    <location>
        <begin position="424"/>
        <end position="454"/>
    </location>
</feature>
<dbReference type="CDD" id="cd00202">
    <property type="entry name" value="ZnF_GATA"/>
    <property type="match status" value="2"/>
</dbReference>
<feature type="compositionally biased region" description="Basic and acidic residues" evidence="8">
    <location>
        <begin position="893"/>
        <end position="921"/>
    </location>
</feature>
<name>A0A1Y1V416_9FUNG</name>